<keyword evidence="2 3" id="KW-0802">TPR repeat</keyword>
<evidence type="ECO:0000256" key="1">
    <source>
        <dbReference type="ARBA" id="ARBA00022737"/>
    </source>
</evidence>
<dbReference type="PROSITE" id="PS50005">
    <property type="entry name" value="TPR"/>
    <property type="match status" value="5"/>
</dbReference>
<dbReference type="Gene3D" id="3.40.50.300">
    <property type="entry name" value="P-loop containing nucleotide triphosphate hydrolases"/>
    <property type="match status" value="1"/>
</dbReference>
<evidence type="ECO:0000313" key="6">
    <source>
        <dbReference type="EMBL" id="BBH95176.1"/>
    </source>
</evidence>
<dbReference type="InterPro" id="IPR027417">
    <property type="entry name" value="P-loop_NTPase"/>
</dbReference>
<evidence type="ECO:0000259" key="5">
    <source>
        <dbReference type="Pfam" id="PF25000"/>
    </source>
</evidence>
<dbReference type="Pfam" id="PF13424">
    <property type="entry name" value="TPR_12"/>
    <property type="match status" value="3"/>
</dbReference>
<dbReference type="InterPro" id="IPR011990">
    <property type="entry name" value="TPR-like_helical_dom_sf"/>
</dbReference>
<dbReference type="SUPFAM" id="SSF52200">
    <property type="entry name" value="Toll/Interleukin receptor TIR domain"/>
    <property type="match status" value="1"/>
</dbReference>
<name>A0A455T5F4_9CHLR</name>
<feature type="repeat" description="TPR" evidence="3">
    <location>
        <begin position="631"/>
        <end position="664"/>
    </location>
</feature>
<organism evidence="6">
    <name type="scientific">Thermogemmatispora argillosa</name>
    <dbReference type="NCBI Taxonomy" id="2045280"/>
    <lineage>
        <taxon>Bacteria</taxon>
        <taxon>Bacillati</taxon>
        <taxon>Chloroflexota</taxon>
        <taxon>Ktedonobacteria</taxon>
        <taxon>Thermogemmatisporales</taxon>
        <taxon>Thermogemmatisporaceae</taxon>
        <taxon>Thermogemmatispora</taxon>
    </lineage>
</organism>
<dbReference type="Pfam" id="PF25000">
    <property type="entry name" value="DUF7779"/>
    <property type="match status" value="1"/>
</dbReference>
<sequence length="980" mass="109337">MAVKVFLAYTFKDEAARNELINHLYQLRWQGLIADWEERATGQGFSWQGSDEISSALERAQLILLLISPDFVHSAYCYSPELKVALQRHAAGLACVIPVLVRPTEREDTPLADLAVLPTNGVAISAWEDREAAWEQVVTELRTWLSAAAAMSTAASSAAAMRLPPPPAPRATAAAAEPAWSRPSPWLVPYRRNPLFSGRASLLTYLHDIPISNKASAVTPPQVVSGPAGSGKTQLALEYAYRYGHEYEAVLWVNAASRQLLIHELTRIAEALELPERSLPNQYLVALAVRRWLEKTPGWLLILDNVGSADTVRDLLPVGARGHLILLARQPLALSTAQHVTLAPLAAEEAALLLLRSAGVLPAEAALEDAPPAEASRADELAAMLGSNPLALVLAGAYIETEQCSLSSYLNLYKQASVELQRQRSAGLVTHLAEGLPESLAAVLYISLSRVERTSHSATELLRLCSFLQPDHIPLELLVNGGGELEESLRQLLLEHFDLLRLIHELRRFALVDYSRGTLVLHRLVSAFVRQRLSRESRLLWAEQTIRLVESACMSEAAPPGVLCRAYLPHLLTCARWIEEWQLVSPDAACLLEQTGYYLQRCVAYREAEPLLRRALAIREQQLGPEHPELSASLYNLALFYEEQGRSHEAETLYRRVVAIEERQSGADRQGLTRALYRLALLYRDRRDFERSESLFLQVLESWQQELAPEHPLLATLYHELATLYRLQGRYEQAEILYQRALGLRQQSLGGDHPSVGQTLSALGSLYHAQRKYEQAERYYLQALAIHEGLPLAEQLDLATTLNNLALLYRETGRYGQAELLYQRALAIYRQLVGDEHPYTASCLENLAMLYHDRGEYERAEPLYQSALQIRERTLGADHPALAVNLNNLATLYTVLHKYGPARTLFKRALEIGERAFGKNHPTYARFLENYALLLQQTRQVSRALELRARAREIQTRQAQGFSVGQAGAGAGQGQAMASS</sequence>
<feature type="domain" description="DUF7779" evidence="5">
    <location>
        <begin position="451"/>
        <end position="537"/>
    </location>
</feature>
<accession>A0A455T5F4</accession>
<dbReference type="InterPro" id="IPR000157">
    <property type="entry name" value="TIR_dom"/>
</dbReference>
<feature type="repeat" description="TPR" evidence="3">
    <location>
        <begin position="841"/>
        <end position="874"/>
    </location>
</feature>
<reference evidence="6" key="1">
    <citation type="submission" date="2018-12" db="EMBL/GenBank/DDBJ databases">
        <title>Novel natural products biosynthetic potential of the class Ktedonobacteria.</title>
        <authorList>
            <person name="Zheng Y."/>
            <person name="Saitou A."/>
            <person name="Wang C.M."/>
            <person name="Toyoda A."/>
            <person name="Minakuchi Y."/>
            <person name="Sekiguchi Y."/>
            <person name="Ueda K."/>
            <person name="Takano H."/>
            <person name="Sakai Y."/>
            <person name="Yokota A."/>
            <person name="Yabe S."/>
        </authorList>
    </citation>
    <scope>NUCLEOTIDE SEQUENCE</scope>
    <source>
        <strain evidence="6">A3-2</strain>
    </source>
</reference>
<feature type="repeat" description="TPR" evidence="3">
    <location>
        <begin position="799"/>
        <end position="832"/>
    </location>
</feature>
<dbReference type="SUPFAM" id="SSF52540">
    <property type="entry name" value="P-loop containing nucleoside triphosphate hydrolases"/>
    <property type="match status" value="1"/>
</dbReference>
<dbReference type="GO" id="GO:0007165">
    <property type="term" value="P:signal transduction"/>
    <property type="evidence" value="ECO:0007669"/>
    <property type="project" value="InterPro"/>
</dbReference>
<evidence type="ECO:0000256" key="2">
    <source>
        <dbReference type="ARBA" id="ARBA00022803"/>
    </source>
</evidence>
<dbReference type="EMBL" id="AP019377">
    <property type="protein sequence ID" value="BBH95176.1"/>
    <property type="molecule type" value="Genomic_DNA"/>
</dbReference>
<dbReference type="Pfam" id="PF13676">
    <property type="entry name" value="TIR_2"/>
    <property type="match status" value="1"/>
</dbReference>
<feature type="domain" description="TIR" evidence="4">
    <location>
        <begin position="5"/>
        <end position="116"/>
    </location>
</feature>
<dbReference type="InterPro" id="IPR056681">
    <property type="entry name" value="DUF7779"/>
</dbReference>
<dbReference type="Gene3D" id="3.40.50.10140">
    <property type="entry name" value="Toll/interleukin-1 receptor homology (TIR) domain"/>
    <property type="match status" value="1"/>
</dbReference>
<dbReference type="Pfam" id="PF13374">
    <property type="entry name" value="TPR_10"/>
    <property type="match status" value="2"/>
</dbReference>
<feature type="repeat" description="TPR" evidence="3">
    <location>
        <begin position="715"/>
        <end position="748"/>
    </location>
</feature>
<feature type="repeat" description="TPR" evidence="3">
    <location>
        <begin position="757"/>
        <end position="790"/>
    </location>
</feature>
<dbReference type="PANTHER" id="PTHR45641">
    <property type="entry name" value="TETRATRICOPEPTIDE REPEAT PROTEIN (AFU_ORTHOLOGUE AFUA_6G03870)"/>
    <property type="match status" value="1"/>
</dbReference>
<gene>
    <name evidence="6" type="ORF">KTA_33750</name>
</gene>
<evidence type="ECO:0000256" key="3">
    <source>
        <dbReference type="PROSITE-ProRule" id="PRU00339"/>
    </source>
</evidence>
<dbReference type="PANTHER" id="PTHR45641:SF19">
    <property type="entry name" value="NEPHROCYSTIN-3"/>
    <property type="match status" value="1"/>
</dbReference>
<protein>
    <submittedName>
        <fullName evidence="6">Tetratricopeptide repeat protein</fullName>
    </submittedName>
</protein>
<dbReference type="InterPro" id="IPR019734">
    <property type="entry name" value="TPR_rpt"/>
</dbReference>
<dbReference type="SUPFAM" id="SSF48452">
    <property type="entry name" value="TPR-like"/>
    <property type="match status" value="2"/>
</dbReference>
<dbReference type="AlphaFoldDB" id="A0A455T5F4"/>
<dbReference type="GO" id="GO:0043531">
    <property type="term" value="F:ADP binding"/>
    <property type="evidence" value="ECO:0007669"/>
    <property type="project" value="InterPro"/>
</dbReference>
<evidence type="ECO:0000259" key="4">
    <source>
        <dbReference type="Pfam" id="PF13676"/>
    </source>
</evidence>
<proteinExistence type="predicted"/>
<dbReference type="NCBIfam" id="NF040586">
    <property type="entry name" value="FxSxx_TPR"/>
    <property type="match status" value="1"/>
</dbReference>
<dbReference type="Gene3D" id="1.25.40.10">
    <property type="entry name" value="Tetratricopeptide repeat domain"/>
    <property type="match status" value="3"/>
</dbReference>
<dbReference type="InterPro" id="IPR035897">
    <property type="entry name" value="Toll_tir_struct_dom_sf"/>
</dbReference>
<dbReference type="SMART" id="SM00028">
    <property type="entry name" value="TPR"/>
    <property type="match status" value="7"/>
</dbReference>
<keyword evidence="1" id="KW-0677">Repeat</keyword>